<dbReference type="OrthoDB" id="9795634at2"/>
<dbReference type="GO" id="GO:0032259">
    <property type="term" value="P:methylation"/>
    <property type="evidence" value="ECO:0007669"/>
    <property type="project" value="UniProtKB-KW"/>
</dbReference>
<name>A0A5C8P827_9HYPH</name>
<sequence>MPSNFVAKGADGYEATMGRWSKRLAAPFLDFSRVPSRGSVLDAGCGTGSLTLALAAHPDLTAIEAMDFEEDFVAALRKRTTDPRINAQKGDVCALPYGDGEFDGVYSLLVLHFVSDPYQAVREMRRVLRPGGTAAATVWAYGGLPSWRLFWDAILALEPKVADKDPRTKRPMTGEGELRATFESAGFADVADSVLTIHMDYANFDDYWYPMVYGQGTFGSFFDGLPQARRDQLRDAVRAAYLGDDSDGPRGFATVALAVRGTA</sequence>
<keyword evidence="2" id="KW-0808">Transferase</keyword>
<comment type="caution">
    <text evidence="2">The sequence shown here is derived from an EMBL/GenBank/DDBJ whole genome shotgun (WGS) entry which is preliminary data.</text>
</comment>
<dbReference type="PANTHER" id="PTHR43591:SF24">
    <property type="entry name" value="2-METHOXY-6-POLYPRENYL-1,4-BENZOQUINOL METHYLASE, MITOCHONDRIAL"/>
    <property type="match status" value="1"/>
</dbReference>
<accession>A0A5C8P827</accession>
<dbReference type="Proteomes" id="UP000321638">
    <property type="component" value="Unassembled WGS sequence"/>
</dbReference>
<dbReference type="GO" id="GO:0008757">
    <property type="term" value="F:S-adenosylmethionine-dependent methyltransferase activity"/>
    <property type="evidence" value="ECO:0007669"/>
    <property type="project" value="InterPro"/>
</dbReference>
<organism evidence="2 3">
    <name type="scientific">Vineibacter terrae</name>
    <dbReference type="NCBI Taxonomy" id="2586908"/>
    <lineage>
        <taxon>Bacteria</taxon>
        <taxon>Pseudomonadati</taxon>
        <taxon>Pseudomonadota</taxon>
        <taxon>Alphaproteobacteria</taxon>
        <taxon>Hyphomicrobiales</taxon>
        <taxon>Vineibacter</taxon>
    </lineage>
</organism>
<dbReference type="InterPro" id="IPR029063">
    <property type="entry name" value="SAM-dependent_MTases_sf"/>
</dbReference>
<evidence type="ECO:0000313" key="3">
    <source>
        <dbReference type="Proteomes" id="UP000321638"/>
    </source>
</evidence>
<keyword evidence="3" id="KW-1185">Reference proteome</keyword>
<dbReference type="PANTHER" id="PTHR43591">
    <property type="entry name" value="METHYLTRANSFERASE"/>
    <property type="match status" value="1"/>
</dbReference>
<evidence type="ECO:0000313" key="2">
    <source>
        <dbReference type="EMBL" id="TXL69490.1"/>
    </source>
</evidence>
<dbReference type="InterPro" id="IPR013216">
    <property type="entry name" value="Methyltransf_11"/>
</dbReference>
<feature type="domain" description="Methyltransferase type 11" evidence="1">
    <location>
        <begin position="41"/>
        <end position="134"/>
    </location>
</feature>
<protein>
    <submittedName>
        <fullName evidence="2">Class I SAM-dependent methyltransferase</fullName>
    </submittedName>
</protein>
<dbReference type="SUPFAM" id="SSF53335">
    <property type="entry name" value="S-adenosyl-L-methionine-dependent methyltransferases"/>
    <property type="match status" value="1"/>
</dbReference>
<dbReference type="Gene3D" id="3.40.50.150">
    <property type="entry name" value="Vaccinia Virus protein VP39"/>
    <property type="match status" value="1"/>
</dbReference>
<dbReference type="AlphaFoldDB" id="A0A5C8P827"/>
<proteinExistence type="predicted"/>
<dbReference type="Pfam" id="PF08241">
    <property type="entry name" value="Methyltransf_11"/>
    <property type="match status" value="1"/>
</dbReference>
<evidence type="ECO:0000259" key="1">
    <source>
        <dbReference type="Pfam" id="PF08241"/>
    </source>
</evidence>
<dbReference type="CDD" id="cd02440">
    <property type="entry name" value="AdoMet_MTases"/>
    <property type="match status" value="1"/>
</dbReference>
<dbReference type="EMBL" id="VDUZ01000081">
    <property type="protein sequence ID" value="TXL69490.1"/>
    <property type="molecule type" value="Genomic_DNA"/>
</dbReference>
<keyword evidence="2" id="KW-0489">Methyltransferase</keyword>
<reference evidence="2 3" key="1">
    <citation type="submission" date="2019-06" db="EMBL/GenBank/DDBJ databases">
        <title>New taxonomy in bacterial strain CC-CFT640, isolated from vineyard.</title>
        <authorList>
            <person name="Lin S.-Y."/>
            <person name="Tsai C.-F."/>
            <person name="Young C.-C."/>
        </authorList>
    </citation>
    <scope>NUCLEOTIDE SEQUENCE [LARGE SCALE GENOMIC DNA]</scope>
    <source>
        <strain evidence="2 3">CC-CFT640</strain>
    </source>
</reference>
<dbReference type="RefSeq" id="WP_147852393.1">
    <property type="nucleotide sequence ID" value="NZ_VDUZ01000081.1"/>
</dbReference>
<gene>
    <name evidence="2" type="ORF">FHP25_38815</name>
</gene>